<gene>
    <name evidence="3" type="ORF">SAMN04488060_1775</name>
</gene>
<dbReference type="EMBL" id="FOWZ01000002">
    <property type="protein sequence ID" value="SFP16571.1"/>
    <property type="molecule type" value="Genomic_DNA"/>
</dbReference>
<dbReference type="Proteomes" id="UP000199331">
    <property type="component" value="Unassembled WGS sequence"/>
</dbReference>
<sequence>MTPELRVTIEAICGAAVESIERFRGGDISGASAVKLADGRKFVAKSGPVVSVEAGMLRAMEAASTPSPRVIGCRDDVMVIEHLVARSGLGDAWDSLAEALHGLRELTSETYGWHEDYVLRHVRVENAPADSWSRFWAERRLACHLPHLEASLGRRIEKLAAALDAIIPANPDASFVHGDLWGGNVLASGNRITGLIDPCACWGDREVDAASLTVFDHPPERFFAALDLEAGWRERQPVYRLWMWLLHVRLFGVSYRPAVERELDTLGF</sequence>
<accession>A0A1I5N5M8</accession>
<dbReference type="GO" id="GO:0016301">
    <property type="term" value="F:kinase activity"/>
    <property type="evidence" value="ECO:0007669"/>
    <property type="project" value="UniProtKB-UniRule"/>
</dbReference>
<dbReference type="InterPro" id="IPR016477">
    <property type="entry name" value="Fructo-/Ketosamine-3-kinase"/>
</dbReference>
<protein>
    <submittedName>
        <fullName evidence="3">Fructosamine-3-kinase</fullName>
    </submittedName>
</protein>
<dbReference type="Gene3D" id="3.30.200.20">
    <property type="entry name" value="Phosphorylase Kinase, domain 1"/>
    <property type="match status" value="1"/>
</dbReference>
<reference evidence="4" key="1">
    <citation type="submission" date="2016-10" db="EMBL/GenBank/DDBJ databases">
        <authorList>
            <person name="Varghese N."/>
            <person name="Submissions S."/>
        </authorList>
    </citation>
    <scope>NUCLEOTIDE SEQUENCE [LARGE SCALE GENOMIC DNA]</scope>
    <source>
        <strain evidence="4">CGMCC 1.7715</strain>
    </source>
</reference>
<dbReference type="InterPro" id="IPR011009">
    <property type="entry name" value="Kinase-like_dom_sf"/>
</dbReference>
<dbReference type="SUPFAM" id="SSF56112">
    <property type="entry name" value="Protein kinase-like (PK-like)"/>
    <property type="match status" value="1"/>
</dbReference>
<comment type="similarity">
    <text evidence="1 2">Belongs to the fructosamine kinase family.</text>
</comment>
<evidence type="ECO:0000313" key="3">
    <source>
        <dbReference type="EMBL" id="SFP16571.1"/>
    </source>
</evidence>
<evidence type="ECO:0000256" key="1">
    <source>
        <dbReference type="ARBA" id="ARBA00009460"/>
    </source>
</evidence>
<dbReference type="STRING" id="604088.SAMN04488060_1775"/>
<evidence type="ECO:0000256" key="2">
    <source>
        <dbReference type="PIRNR" id="PIRNR006221"/>
    </source>
</evidence>
<dbReference type="AlphaFoldDB" id="A0A1I5N5M8"/>
<dbReference type="RefSeq" id="WP_090480107.1">
    <property type="nucleotide sequence ID" value="NZ_FOWZ01000002.1"/>
</dbReference>
<keyword evidence="4" id="KW-1185">Reference proteome</keyword>
<keyword evidence="2 3" id="KW-0418">Kinase</keyword>
<organism evidence="3 4">
    <name type="scientific">Qipengyuania nanhaisediminis</name>
    <dbReference type="NCBI Taxonomy" id="604088"/>
    <lineage>
        <taxon>Bacteria</taxon>
        <taxon>Pseudomonadati</taxon>
        <taxon>Pseudomonadota</taxon>
        <taxon>Alphaproteobacteria</taxon>
        <taxon>Sphingomonadales</taxon>
        <taxon>Erythrobacteraceae</taxon>
        <taxon>Qipengyuania</taxon>
    </lineage>
</organism>
<dbReference type="Gene3D" id="1.10.510.10">
    <property type="entry name" value="Transferase(Phosphotransferase) domain 1"/>
    <property type="match status" value="1"/>
</dbReference>
<dbReference type="PIRSF" id="PIRSF006221">
    <property type="entry name" value="Ketosamine-3-kinase"/>
    <property type="match status" value="1"/>
</dbReference>
<dbReference type="Pfam" id="PF03881">
    <property type="entry name" value="Fructosamin_kin"/>
    <property type="match status" value="1"/>
</dbReference>
<name>A0A1I5N5M8_9SPHN</name>
<dbReference type="Gene3D" id="1.20.1270.240">
    <property type="match status" value="1"/>
</dbReference>
<dbReference type="PANTHER" id="PTHR12149">
    <property type="entry name" value="FRUCTOSAMINE 3 KINASE-RELATED PROTEIN"/>
    <property type="match status" value="1"/>
</dbReference>
<proteinExistence type="inferred from homology"/>
<keyword evidence="2" id="KW-0808">Transferase</keyword>
<dbReference type="OrthoDB" id="5291879at2"/>
<evidence type="ECO:0000313" key="4">
    <source>
        <dbReference type="Proteomes" id="UP000199331"/>
    </source>
</evidence>
<dbReference type="PANTHER" id="PTHR12149:SF8">
    <property type="entry name" value="PROTEIN-RIBULOSAMINE 3-KINASE"/>
    <property type="match status" value="1"/>
</dbReference>